<dbReference type="PANTHER" id="PTHR36447">
    <property type="entry name" value="BETA-GALACTOSIDASE GANA"/>
    <property type="match status" value="1"/>
</dbReference>
<dbReference type="InterPro" id="IPR017853">
    <property type="entry name" value="GH"/>
</dbReference>
<evidence type="ECO:0000313" key="5">
    <source>
        <dbReference type="EMBL" id="EFN52216.1"/>
    </source>
</evidence>
<dbReference type="KEGG" id="cvr:CHLNCDRAFT_139065"/>
<feature type="region of interest" description="Disordered" evidence="3">
    <location>
        <begin position="1"/>
        <end position="46"/>
    </location>
</feature>
<dbReference type="GO" id="GO:0005975">
    <property type="term" value="P:carbohydrate metabolic process"/>
    <property type="evidence" value="ECO:0007669"/>
    <property type="project" value="InterPro"/>
</dbReference>
<evidence type="ECO:0000313" key="6">
    <source>
        <dbReference type="Proteomes" id="UP000008141"/>
    </source>
</evidence>
<feature type="domain" description="Glycoside hydrolase family 42 N-terminal" evidence="4">
    <location>
        <begin position="97"/>
        <end position="308"/>
    </location>
</feature>
<organism evidence="6">
    <name type="scientific">Chlorella variabilis</name>
    <name type="common">Green alga</name>
    <dbReference type="NCBI Taxonomy" id="554065"/>
    <lineage>
        <taxon>Eukaryota</taxon>
        <taxon>Viridiplantae</taxon>
        <taxon>Chlorophyta</taxon>
        <taxon>core chlorophytes</taxon>
        <taxon>Trebouxiophyceae</taxon>
        <taxon>Chlorellales</taxon>
        <taxon>Chlorellaceae</taxon>
        <taxon>Chlorella clade</taxon>
        <taxon>Chlorella</taxon>
    </lineage>
</organism>
<accession>E1ZPA1</accession>
<gene>
    <name evidence="5" type="ORF">CHLNCDRAFT_139065</name>
</gene>
<dbReference type="eggNOG" id="ENOG502SPPS">
    <property type="taxonomic scope" value="Eukaryota"/>
</dbReference>
<protein>
    <recommendedName>
        <fullName evidence="4">Glycoside hydrolase family 42 N-terminal domain-containing protein</fullName>
    </recommendedName>
</protein>
<dbReference type="InterPro" id="IPR013529">
    <property type="entry name" value="Glyco_hydro_42_N"/>
</dbReference>
<dbReference type="EMBL" id="GL433857">
    <property type="protein sequence ID" value="EFN52216.1"/>
    <property type="molecule type" value="Genomic_DNA"/>
</dbReference>
<dbReference type="Proteomes" id="UP000008141">
    <property type="component" value="Unassembled WGS sequence"/>
</dbReference>
<dbReference type="GO" id="GO:0009341">
    <property type="term" value="C:beta-galactosidase complex"/>
    <property type="evidence" value="ECO:0007669"/>
    <property type="project" value="InterPro"/>
</dbReference>
<evidence type="ECO:0000256" key="2">
    <source>
        <dbReference type="ARBA" id="ARBA00023295"/>
    </source>
</evidence>
<evidence type="ECO:0000256" key="1">
    <source>
        <dbReference type="ARBA" id="ARBA00022801"/>
    </source>
</evidence>
<dbReference type="InParanoid" id="E1ZPA1"/>
<dbReference type="RefSeq" id="XP_005844318.1">
    <property type="nucleotide sequence ID" value="XM_005844256.1"/>
</dbReference>
<sequence>MAASSSSSNGVGGIHSSSGSSSSIGSSRSGSNGRGDGSTSSSGDGSGCCNAEGGMQEVFASLWGKEIFCPLGMEEETSLPPVIAKFNFVEVLRSVQDQGVGIIFISVRWKWQQPDPEGFDFTVMNYVQEQVCGQGLKLAVVLDTDATPTWVARRFPDGVLRDVLNLTRGAATFNHAGALELAHAWHDAVLRQLAANNASCIHSIQPSFNNEYESKYSQERDAPQDYSPAAALAFREYVKGVRAGLGHWNQRWATSFDDWEAVEPPKFYQHGEHYNSTMTDLFYWDWQHFRHKRLHSVHEACCQRIAAHGFRCIMHFPEVFNSGHAIYGASAVFTLAASPWLDYIIIDSNFVTMSVRPNDVRIVQILLSAMKPFAKPVFFEGAFEQIADPKLHRQAVQLTAASGAHGMGFTNWLDRVNHTTFFRDTLRDMPATPACGPPVAILTPYRSYVAFKGAPFANAETRELAANDPQQDLLFACLDVLEKELPSLAGLQIFGVPTMLLPVLQNFEQVWYVEPDVLLSGDASTIARIQERAGALGVPLRSCIEKKAPPIVLPECCPSL</sequence>
<evidence type="ECO:0000259" key="4">
    <source>
        <dbReference type="Pfam" id="PF02449"/>
    </source>
</evidence>
<name>E1ZPA1_CHLVA</name>
<evidence type="ECO:0000256" key="3">
    <source>
        <dbReference type="SAM" id="MobiDB-lite"/>
    </source>
</evidence>
<dbReference type="GeneID" id="17351720"/>
<dbReference type="OrthoDB" id="524207at2759"/>
<dbReference type="Gene3D" id="3.20.20.80">
    <property type="entry name" value="Glycosidases"/>
    <property type="match status" value="1"/>
</dbReference>
<dbReference type="PANTHER" id="PTHR36447:SF1">
    <property type="entry name" value="BETA-GALACTOSIDASE GANA"/>
    <property type="match status" value="1"/>
</dbReference>
<dbReference type="AlphaFoldDB" id="E1ZPA1"/>
<feature type="compositionally biased region" description="Low complexity" evidence="3">
    <location>
        <begin position="1"/>
        <end position="43"/>
    </location>
</feature>
<keyword evidence="1" id="KW-0378">Hydrolase</keyword>
<dbReference type="Pfam" id="PF02449">
    <property type="entry name" value="Glyco_hydro_42"/>
    <property type="match status" value="1"/>
</dbReference>
<reference evidence="5 6" key="1">
    <citation type="journal article" date="2010" name="Plant Cell">
        <title>The Chlorella variabilis NC64A genome reveals adaptation to photosymbiosis, coevolution with viruses, and cryptic sex.</title>
        <authorList>
            <person name="Blanc G."/>
            <person name="Duncan G."/>
            <person name="Agarkova I."/>
            <person name="Borodovsky M."/>
            <person name="Gurnon J."/>
            <person name="Kuo A."/>
            <person name="Lindquist E."/>
            <person name="Lucas S."/>
            <person name="Pangilinan J."/>
            <person name="Polle J."/>
            <person name="Salamov A."/>
            <person name="Terry A."/>
            <person name="Yamada T."/>
            <person name="Dunigan D.D."/>
            <person name="Grigoriev I.V."/>
            <person name="Claverie J.M."/>
            <person name="Van Etten J.L."/>
        </authorList>
    </citation>
    <scope>NUCLEOTIDE SEQUENCE [LARGE SCALE GENOMIC DNA]</scope>
    <source>
        <strain evidence="5 6">NC64A</strain>
    </source>
</reference>
<dbReference type="SUPFAM" id="SSF51445">
    <property type="entry name" value="(Trans)glycosidases"/>
    <property type="match status" value="1"/>
</dbReference>
<dbReference type="InterPro" id="IPR003476">
    <property type="entry name" value="Glyco_hydro_42"/>
</dbReference>
<dbReference type="GO" id="GO:0004565">
    <property type="term" value="F:beta-galactosidase activity"/>
    <property type="evidence" value="ECO:0007669"/>
    <property type="project" value="InterPro"/>
</dbReference>
<keyword evidence="2" id="KW-0326">Glycosidase</keyword>
<proteinExistence type="predicted"/>
<keyword evidence="6" id="KW-1185">Reference proteome</keyword>